<keyword evidence="2" id="KW-0812">Transmembrane</keyword>
<feature type="compositionally biased region" description="Pro residues" evidence="1">
    <location>
        <begin position="194"/>
        <end position="205"/>
    </location>
</feature>
<comment type="caution">
    <text evidence="3">The sequence shown here is derived from an EMBL/GenBank/DDBJ whole genome shotgun (WGS) entry which is preliminary data.</text>
</comment>
<feature type="compositionally biased region" description="Polar residues" evidence="1">
    <location>
        <begin position="282"/>
        <end position="294"/>
    </location>
</feature>
<organism evidence="3 4">
    <name type="scientific">Marasmius crinis-equi</name>
    <dbReference type="NCBI Taxonomy" id="585013"/>
    <lineage>
        <taxon>Eukaryota</taxon>
        <taxon>Fungi</taxon>
        <taxon>Dikarya</taxon>
        <taxon>Basidiomycota</taxon>
        <taxon>Agaricomycotina</taxon>
        <taxon>Agaricomycetes</taxon>
        <taxon>Agaricomycetidae</taxon>
        <taxon>Agaricales</taxon>
        <taxon>Marasmiineae</taxon>
        <taxon>Marasmiaceae</taxon>
        <taxon>Marasmius</taxon>
    </lineage>
</organism>
<accession>A0ABR3FIW0</accession>
<evidence type="ECO:0000313" key="3">
    <source>
        <dbReference type="EMBL" id="KAL0575174.1"/>
    </source>
</evidence>
<keyword evidence="2" id="KW-0472">Membrane</keyword>
<proteinExistence type="predicted"/>
<feature type="compositionally biased region" description="Low complexity" evidence="1">
    <location>
        <begin position="1"/>
        <end position="13"/>
    </location>
</feature>
<keyword evidence="4" id="KW-1185">Reference proteome</keyword>
<evidence type="ECO:0000313" key="4">
    <source>
        <dbReference type="Proteomes" id="UP001465976"/>
    </source>
</evidence>
<gene>
    <name evidence="3" type="ORF">V5O48_006796</name>
</gene>
<reference evidence="3 4" key="1">
    <citation type="submission" date="2024-02" db="EMBL/GenBank/DDBJ databases">
        <title>A draft genome for the cacao thread blight pathogen Marasmius crinis-equi.</title>
        <authorList>
            <person name="Cohen S.P."/>
            <person name="Baruah I.K."/>
            <person name="Amoako-Attah I."/>
            <person name="Bukari Y."/>
            <person name="Meinhardt L.W."/>
            <person name="Bailey B.A."/>
        </authorList>
    </citation>
    <scope>NUCLEOTIDE SEQUENCE [LARGE SCALE GENOMIC DNA]</scope>
    <source>
        <strain evidence="3 4">GH-76</strain>
    </source>
</reference>
<keyword evidence="2" id="KW-1133">Transmembrane helix</keyword>
<feature type="compositionally biased region" description="Low complexity" evidence="1">
    <location>
        <begin position="153"/>
        <end position="171"/>
    </location>
</feature>
<feature type="region of interest" description="Disordered" evidence="1">
    <location>
        <begin position="1"/>
        <end position="22"/>
    </location>
</feature>
<feature type="compositionally biased region" description="Basic and acidic residues" evidence="1">
    <location>
        <begin position="123"/>
        <end position="134"/>
    </location>
</feature>
<evidence type="ECO:0000256" key="1">
    <source>
        <dbReference type="SAM" id="MobiDB-lite"/>
    </source>
</evidence>
<feature type="region of interest" description="Disordered" evidence="1">
    <location>
        <begin position="277"/>
        <end position="305"/>
    </location>
</feature>
<sequence>MAPTTPTTPTVTPSAISNASLSKPPKDVVPLGAIVGGVAGGVLLAIIALAAWKIWRRSMKRKRAKEENVCITRRNTLRNRNTSTTSKLRSYSPLVWAPPATKVKWAATEKDVKDTPMSSDDQMTEKTKAEEKPRPGLIMSTLKSKEKDGEASGGSSPTTPSRPKPLKSSRSAGRSAMRQGSRRPPDLAGDVKLPVPPPPTSPPLRAPRHRPSTISSGSYYSLESGEEHPVPRPPRLQSVLSAMGNLSEARISASNGNRLSVSSSMWSFFSRNSRVMRGGGSSRFSQATSNSAYSQPEEPPVGVAY</sequence>
<dbReference type="Proteomes" id="UP001465976">
    <property type="component" value="Unassembled WGS sequence"/>
</dbReference>
<feature type="region of interest" description="Disordered" evidence="1">
    <location>
        <begin position="107"/>
        <end position="236"/>
    </location>
</feature>
<name>A0ABR3FIW0_9AGAR</name>
<dbReference type="EMBL" id="JBAHYK010000329">
    <property type="protein sequence ID" value="KAL0575174.1"/>
    <property type="molecule type" value="Genomic_DNA"/>
</dbReference>
<feature type="transmembrane region" description="Helical" evidence="2">
    <location>
        <begin position="31"/>
        <end position="55"/>
    </location>
</feature>
<protein>
    <submittedName>
        <fullName evidence="3">Uncharacterized protein</fullName>
    </submittedName>
</protein>
<evidence type="ECO:0000256" key="2">
    <source>
        <dbReference type="SAM" id="Phobius"/>
    </source>
</evidence>